<organism evidence="1 2">
    <name type="scientific">Acipenser oxyrinchus oxyrinchus</name>
    <dbReference type="NCBI Taxonomy" id="40147"/>
    <lineage>
        <taxon>Eukaryota</taxon>
        <taxon>Metazoa</taxon>
        <taxon>Chordata</taxon>
        <taxon>Craniata</taxon>
        <taxon>Vertebrata</taxon>
        <taxon>Euteleostomi</taxon>
        <taxon>Actinopterygii</taxon>
        <taxon>Chondrostei</taxon>
        <taxon>Acipenseriformes</taxon>
        <taxon>Acipenseridae</taxon>
        <taxon>Acipenser</taxon>
    </lineage>
</organism>
<dbReference type="Proteomes" id="UP001230051">
    <property type="component" value="Unassembled WGS sequence"/>
</dbReference>
<evidence type="ECO:0000313" key="2">
    <source>
        <dbReference type="Proteomes" id="UP001230051"/>
    </source>
</evidence>
<dbReference type="AlphaFoldDB" id="A0AAD8D9M5"/>
<proteinExistence type="predicted"/>
<evidence type="ECO:0000313" key="1">
    <source>
        <dbReference type="EMBL" id="KAK1165081.1"/>
    </source>
</evidence>
<comment type="caution">
    <text evidence="1">The sequence shown here is derived from an EMBL/GenBank/DDBJ whole genome shotgun (WGS) entry which is preliminary data.</text>
</comment>
<name>A0AAD8D9M5_ACIOX</name>
<gene>
    <name evidence="1" type="ORF">AOXY_G13519</name>
</gene>
<keyword evidence="2" id="KW-1185">Reference proteome</keyword>
<protein>
    <submittedName>
        <fullName evidence="1">Uncharacterized protein</fullName>
    </submittedName>
</protein>
<dbReference type="EMBL" id="JAGXEW010000012">
    <property type="protein sequence ID" value="KAK1165081.1"/>
    <property type="molecule type" value="Genomic_DNA"/>
</dbReference>
<accession>A0AAD8D9M5</accession>
<sequence length="78" mass="8831">METIQLEQPKPLGVTVRRDPGNPLLGGDLAWVDYCHALVDRMFQCCQKCKLCDEGETVKLSVEETQPLIQGSSVRRWN</sequence>
<reference evidence="1" key="1">
    <citation type="submission" date="2022-02" db="EMBL/GenBank/DDBJ databases">
        <title>Atlantic sturgeon de novo genome assembly.</title>
        <authorList>
            <person name="Stock M."/>
            <person name="Klopp C."/>
            <person name="Guiguen Y."/>
            <person name="Cabau C."/>
            <person name="Parinello H."/>
            <person name="Santidrian Yebra-Pimentel E."/>
            <person name="Kuhl H."/>
            <person name="Dirks R.P."/>
            <person name="Guessner J."/>
            <person name="Wuertz S."/>
            <person name="Du K."/>
            <person name="Schartl M."/>
        </authorList>
    </citation>
    <scope>NUCLEOTIDE SEQUENCE</scope>
    <source>
        <strain evidence="1">STURGEONOMICS-FGT-2020</strain>
        <tissue evidence="1">Whole blood</tissue>
    </source>
</reference>